<proteinExistence type="predicted"/>
<organism evidence="2 3">
    <name type="scientific">Chrysodeixis includens</name>
    <name type="common">Soybean looper</name>
    <name type="synonym">Pseudoplusia includens</name>
    <dbReference type="NCBI Taxonomy" id="689277"/>
    <lineage>
        <taxon>Eukaryota</taxon>
        <taxon>Metazoa</taxon>
        <taxon>Ecdysozoa</taxon>
        <taxon>Arthropoda</taxon>
        <taxon>Hexapoda</taxon>
        <taxon>Insecta</taxon>
        <taxon>Pterygota</taxon>
        <taxon>Neoptera</taxon>
        <taxon>Endopterygota</taxon>
        <taxon>Lepidoptera</taxon>
        <taxon>Glossata</taxon>
        <taxon>Ditrysia</taxon>
        <taxon>Noctuoidea</taxon>
        <taxon>Noctuidae</taxon>
        <taxon>Plusiinae</taxon>
        <taxon>Chrysodeixis</taxon>
    </lineage>
</organism>
<name>A0A9N8L094_CHRIL</name>
<reference evidence="2" key="1">
    <citation type="submission" date="2021-12" db="EMBL/GenBank/DDBJ databases">
        <authorList>
            <person name="King R."/>
        </authorList>
    </citation>
    <scope>NUCLEOTIDE SEQUENCE</scope>
</reference>
<evidence type="ECO:0000313" key="2">
    <source>
        <dbReference type="EMBL" id="CAD0205686.1"/>
    </source>
</evidence>
<keyword evidence="3" id="KW-1185">Reference proteome</keyword>
<feature type="region of interest" description="Disordered" evidence="1">
    <location>
        <begin position="66"/>
        <end position="91"/>
    </location>
</feature>
<dbReference type="Proteomes" id="UP001154114">
    <property type="component" value="Chromosome 25"/>
</dbReference>
<feature type="compositionally biased region" description="Basic residues" evidence="1">
    <location>
        <begin position="9"/>
        <end position="20"/>
    </location>
</feature>
<dbReference type="InterPro" id="IPR036259">
    <property type="entry name" value="MFS_trans_sf"/>
</dbReference>
<sequence>MSAGELRGERRRGRGGRARHAGAGAARVRGRVRGRCTAHHLRHGRARALPAALDHAQVPPAALGDGRGVHPGQRGLPAGGQPAGRRGAAAGRRARGAGGAAVRALAALGVPHARSVAGLACRTPHWVLGAADAALVPALLARQRARAPHVAALLQAASSAAYALGPALGGLVAWWLGFETAMRALGVLNLLYAAHLYRALAAHPLSEQWGAGSAEEDSDGEAEGAPLAVAAPHYASLH</sequence>
<feature type="region of interest" description="Disordered" evidence="1">
    <location>
        <begin position="1"/>
        <end position="29"/>
    </location>
</feature>
<accession>A0A9N8L094</accession>
<dbReference type="AlphaFoldDB" id="A0A9N8L094"/>
<gene>
    <name evidence="2" type="ORF">CINC_LOCUS7985</name>
</gene>
<protein>
    <recommendedName>
        <fullName evidence="4">MFS transporter</fullName>
    </recommendedName>
</protein>
<dbReference type="OrthoDB" id="10647149at2759"/>
<evidence type="ECO:0008006" key="4">
    <source>
        <dbReference type="Google" id="ProtNLM"/>
    </source>
</evidence>
<evidence type="ECO:0000313" key="3">
    <source>
        <dbReference type="Proteomes" id="UP001154114"/>
    </source>
</evidence>
<evidence type="ECO:0000256" key="1">
    <source>
        <dbReference type="SAM" id="MobiDB-lite"/>
    </source>
</evidence>
<dbReference type="SUPFAM" id="SSF103473">
    <property type="entry name" value="MFS general substrate transporter"/>
    <property type="match status" value="1"/>
</dbReference>
<dbReference type="EMBL" id="LR824028">
    <property type="protein sequence ID" value="CAD0205686.1"/>
    <property type="molecule type" value="Genomic_DNA"/>
</dbReference>